<keyword evidence="12" id="KW-1185">Reference proteome</keyword>
<comment type="similarity">
    <text evidence="1 7 8">Belongs to the heat shock protein 70 family.</text>
</comment>
<comment type="caution">
    <text evidence="11">The sequence shown here is derived from an EMBL/GenBank/DDBJ whole genome shotgun (WGS) entry which is preliminary data.</text>
</comment>
<dbReference type="InterPro" id="IPR013126">
    <property type="entry name" value="Hsp_70_fam"/>
</dbReference>
<evidence type="ECO:0000313" key="11">
    <source>
        <dbReference type="EMBL" id="MFC4624505.1"/>
    </source>
</evidence>
<dbReference type="InterPro" id="IPR029048">
    <property type="entry name" value="HSP70_C_sf"/>
</dbReference>
<dbReference type="SUPFAM" id="SSF100920">
    <property type="entry name" value="Heat shock protein 70kD (HSP70), peptide-binding domain"/>
    <property type="match status" value="1"/>
</dbReference>
<proteinExistence type="evidence at transcript level"/>
<dbReference type="InterPro" id="IPR029047">
    <property type="entry name" value="HSP70_peptide-bd_sf"/>
</dbReference>
<dbReference type="HAMAP" id="MF_00332">
    <property type="entry name" value="DnaK"/>
    <property type="match status" value="1"/>
</dbReference>
<feature type="modified residue" description="Phosphothreonine; by autocatalysis" evidence="7">
    <location>
        <position position="198"/>
    </location>
</feature>
<evidence type="ECO:0000256" key="7">
    <source>
        <dbReference type="HAMAP-Rule" id="MF_00332"/>
    </source>
</evidence>
<dbReference type="Pfam" id="PF00012">
    <property type="entry name" value="HSP70"/>
    <property type="match status" value="1"/>
</dbReference>
<evidence type="ECO:0000256" key="4">
    <source>
        <dbReference type="ARBA" id="ARBA00022741"/>
    </source>
</evidence>
<comment type="induction">
    <text evidence="7">By stress conditions e.g. heat shock.</text>
</comment>
<dbReference type="PROSITE" id="PS01036">
    <property type="entry name" value="HSP70_3"/>
    <property type="match status" value="1"/>
</dbReference>
<evidence type="ECO:0000256" key="2">
    <source>
        <dbReference type="ARBA" id="ARBA00014415"/>
    </source>
</evidence>
<keyword evidence="6 7" id="KW-0346">Stress response</keyword>
<accession>A0ABV9H613</accession>
<evidence type="ECO:0000256" key="6">
    <source>
        <dbReference type="ARBA" id="ARBA00023016"/>
    </source>
</evidence>
<protein>
    <recommendedName>
        <fullName evidence="2 7">Chaperone protein DnaK</fullName>
    </recommendedName>
    <alternativeName>
        <fullName evidence="7">HSP70</fullName>
    </alternativeName>
    <alternativeName>
        <fullName evidence="7">Heat shock 70 kDa protein</fullName>
    </alternativeName>
    <alternativeName>
        <fullName evidence="7">Heat shock protein 70</fullName>
    </alternativeName>
</protein>
<dbReference type="EMBL" id="JBHSEL010000042">
    <property type="protein sequence ID" value="MFC4624505.1"/>
    <property type="molecule type" value="Genomic_DNA"/>
</dbReference>
<comment type="function">
    <text evidence="7">Acts as a chaperone.</text>
</comment>
<feature type="compositionally biased region" description="Basic and acidic residues" evidence="10">
    <location>
        <begin position="516"/>
        <end position="529"/>
    </location>
</feature>
<reference evidence="12" key="1">
    <citation type="journal article" date="2019" name="Int. J. Syst. Evol. Microbiol.">
        <title>The Global Catalogue of Microorganisms (GCM) 10K type strain sequencing project: providing services to taxonomists for standard genome sequencing and annotation.</title>
        <authorList>
            <consortium name="The Broad Institute Genomics Platform"/>
            <consortium name="The Broad Institute Genome Sequencing Center for Infectious Disease"/>
            <person name="Wu L."/>
            <person name="Ma J."/>
        </authorList>
    </citation>
    <scope>NUCLEOTIDE SEQUENCE [LARGE SCALE GENOMIC DNA]</scope>
    <source>
        <strain evidence="12">CGMCC 1.15731</strain>
    </source>
</reference>
<evidence type="ECO:0000256" key="9">
    <source>
        <dbReference type="SAM" id="Coils"/>
    </source>
</evidence>
<feature type="compositionally biased region" description="Low complexity" evidence="10">
    <location>
        <begin position="599"/>
        <end position="616"/>
    </location>
</feature>
<dbReference type="RefSeq" id="WP_374832217.1">
    <property type="nucleotide sequence ID" value="NZ_JBHEEZ010000013.1"/>
</dbReference>
<gene>
    <name evidence="7 11" type="primary">dnaK</name>
    <name evidence="11" type="ORF">ACFO1V_04585</name>
</gene>
<evidence type="ECO:0000256" key="3">
    <source>
        <dbReference type="ARBA" id="ARBA00022553"/>
    </source>
</evidence>
<dbReference type="Gene3D" id="1.20.1270.10">
    <property type="match status" value="1"/>
</dbReference>
<dbReference type="InterPro" id="IPR043129">
    <property type="entry name" value="ATPase_NBD"/>
</dbReference>
<dbReference type="Gene3D" id="3.30.420.40">
    <property type="match status" value="2"/>
</dbReference>
<dbReference type="Gene3D" id="2.60.34.10">
    <property type="entry name" value="Substrate Binding Domain Of DNAk, Chain A, domain 1"/>
    <property type="match status" value="1"/>
</dbReference>
<dbReference type="Proteomes" id="UP001596042">
    <property type="component" value="Unassembled WGS sequence"/>
</dbReference>
<dbReference type="NCBIfam" id="NF003520">
    <property type="entry name" value="PRK05183.1"/>
    <property type="match status" value="1"/>
</dbReference>
<keyword evidence="9" id="KW-0175">Coiled coil</keyword>
<dbReference type="NCBIfam" id="NF001413">
    <property type="entry name" value="PRK00290.1"/>
    <property type="match status" value="1"/>
</dbReference>
<feature type="coiled-coil region" evidence="9">
    <location>
        <begin position="247"/>
        <end position="274"/>
    </location>
</feature>
<dbReference type="Gene3D" id="3.90.640.10">
    <property type="entry name" value="Actin, Chain A, domain 4"/>
    <property type="match status" value="1"/>
</dbReference>
<feature type="region of interest" description="Disordered" evidence="10">
    <location>
        <begin position="599"/>
        <end position="636"/>
    </location>
</feature>
<keyword evidence="3 7" id="KW-0597">Phosphoprotein</keyword>
<feature type="region of interest" description="Disordered" evidence="10">
    <location>
        <begin position="516"/>
        <end position="542"/>
    </location>
</feature>
<dbReference type="PROSITE" id="PS00329">
    <property type="entry name" value="HSP70_2"/>
    <property type="match status" value="1"/>
</dbReference>
<keyword evidence="7" id="KW-0143">Chaperone</keyword>
<dbReference type="PROSITE" id="PS00297">
    <property type="entry name" value="HSP70_1"/>
    <property type="match status" value="1"/>
</dbReference>
<dbReference type="InterPro" id="IPR012725">
    <property type="entry name" value="Chaperone_DnaK"/>
</dbReference>
<dbReference type="InterPro" id="IPR018181">
    <property type="entry name" value="Heat_shock_70_CS"/>
</dbReference>
<keyword evidence="5 7" id="KW-0067">ATP-binding</keyword>
<evidence type="ECO:0000256" key="1">
    <source>
        <dbReference type="ARBA" id="ARBA00007381"/>
    </source>
</evidence>
<dbReference type="NCBIfam" id="TIGR02350">
    <property type="entry name" value="prok_dnaK"/>
    <property type="match status" value="1"/>
</dbReference>
<name>A0ABV9H613_9HYPH</name>
<dbReference type="SUPFAM" id="SSF53067">
    <property type="entry name" value="Actin-like ATPase domain"/>
    <property type="match status" value="2"/>
</dbReference>
<evidence type="ECO:0000256" key="5">
    <source>
        <dbReference type="ARBA" id="ARBA00022840"/>
    </source>
</evidence>
<keyword evidence="4 7" id="KW-0547">Nucleotide-binding</keyword>
<evidence type="ECO:0000313" key="12">
    <source>
        <dbReference type="Proteomes" id="UP001596042"/>
    </source>
</evidence>
<sequence length="636" mass="68259">MAKVIGIDLGTTNSCVAVMDGKNAKVIENAEGARTTPSIIAFTDNDERLAGQPAKRQAVTNPEGTLFAVKRLIGRRFDDPMVTKDKDLVPYKIVKGDNGDAWVEVHGKKYSPSQISAMILQKMKETAESYLGEPVTQAVITVPAYFNDAQRQATKDAGKIAGLEVLRIINEPTAAALAYGLDKSDGKTIAVYDLGGGTFDVSILEIGDGVFEVKSTNGDTFLGGEDFDMRLVDYLVTEFKKDNGIDLKNDKLALQRLKEAAEKAKIELSASQQTEVNLPFITADATGPKHLAIKLTRAKFESLVDDLVQRTIEPCKAALKDAGLKAGEIDEVVLVGGMTRMPKIQEVVKNFFGKEPHKGVNPDEVVAMGAAIQGGVLQGDVKDVLLLDVTPLSLGIETLGGVFTRLIERNTTIPTKKSQTFSTAEDNQSAVTIRVFQGEREMAADNKLLGQFDLVGIPPAPRGVPQIEVTFDIDANGIVNVSAKDKGTGKEHQIRIQASGGLSDEDIEKMIKDAEANAEADKKRRETVEAKNQGESLVHSTEKSLGEYGDKISAEDKQAIENAIAALKTALEGDDGEDIKAKTQALAEASMKLGQAMYEAAQAEQSASGDDASASAAKDDVVDADFEEINDDKKKS</sequence>
<organism evidence="11 12">
    <name type="scientific">Daeguia caeni</name>
    <dbReference type="NCBI Taxonomy" id="439612"/>
    <lineage>
        <taxon>Bacteria</taxon>
        <taxon>Pseudomonadati</taxon>
        <taxon>Pseudomonadota</taxon>
        <taxon>Alphaproteobacteria</taxon>
        <taxon>Hyphomicrobiales</taxon>
        <taxon>Brucellaceae</taxon>
        <taxon>Daeguia</taxon>
    </lineage>
</organism>
<dbReference type="SUPFAM" id="SSF100934">
    <property type="entry name" value="Heat shock protein 70kD (HSP70), C-terminal subdomain"/>
    <property type="match status" value="1"/>
</dbReference>
<evidence type="ECO:0000256" key="8">
    <source>
        <dbReference type="RuleBase" id="RU003322"/>
    </source>
</evidence>
<evidence type="ECO:0000256" key="10">
    <source>
        <dbReference type="SAM" id="MobiDB-lite"/>
    </source>
</evidence>
<dbReference type="PRINTS" id="PR00301">
    <property type="entry name" value="HEATSHOCK70"/>
</dbReference>
<dbReference type="CDD" id="cd11733">
    <property type="entry name" value="ASKHA_NBD_HSP70_HSPA9"/>
    <property type="match status" value="1"/>
</dbReference>
<dbReference type="PANTHER" id="PTHR19375">
    <property type="entry name" value="HEAT SHOCK PROTEIN 70KDA"/>
    <property type="match status" value="1"/>
</dbReference>